<dbReference type="Pfam" id="PF04326">
    <property type="entry name" value="SLFN_AlbA_2"/>
    <property type="match status" value="1"/>
</dbReference>
<dbReference type="InterPro" id="IPR007421">
    <property type="entry name" value="Schlafen_AlbA_2_dom"/>
</dbReference>
<accession>A0ABW0TST5</accession>
<dbReference type="EMBL" id="JBHSNO010000022">
    <property type="protein sequence ID" value="MFC5591975.1"/>
    <property type="molecule type" value="Genomic_DNA"/>
</dbReference>
<evidence type="ECO:0000259" key="1">
    <source>
        <dbReference type="Pfam" id="PF04326"/>
    </source>
</evidence>
<dbReference type="RefSeq" id="WP_381440491.1">
    <property type="nucleotide sequence ID" value="NZ_JBHSNO010000022.1"/>
</dbReference>
<gene>
    <name evidence="2" type="ORF">ACFPRA_24160</name>
</gene>
<dbReference type="InterPro" id="IPR038461">
    <property type="entry name" value="Schlafen_AlbA_2_dom_sf"/>
</dbReference>
<keyword evidence="3" id="KW-1185">Reference proteome</keyword>
<organism evidence="2 3">
    <name type="scientific">Sporosarcina soli</name>
    <dbReference type="NCBI Taxonomy" id="334736"/>
    <lineage>
        <taxon>Bacteria</taxon>
        <taxon>Bacillati</taxon>
        <taxon>Bacillota</taxon>
        <taxon>Bacilli</taxon>
        <taxon>Bacillales</taxon>
        <taxon>Caryophanaceae</taxon>
        <taxon>Sporosarcina</taxon>
    </lineage>
</organism>
<comment type="caution">
    <text evidence="2">The sequence shown here is derived from an EMBL/GenBank/DDBJ whole genome shotgun (WGS) entry which is preliminary data.</text>
</comment>
<sequence>MKSKSEIMKIIRQLEDHIADDFEAQDLDFKQWNDRCREENVKKMIRYAVCMANGGGGSVVFGVADRIKGLENVLKGVPLDVDIPELQKRIAENTVPSLTPSFEEIFYNNHSIRLLIMNISPDTSPYTMLDGTATIRKGKECLPCKLTDEEE</sequence>
<evidence type="ECO:0000313" key="2">
    <source>
        <dbReference type="EMBL" id="MFC5591975.1"/>
    </source>
</evidence>
<reference evidence="3" key="1">
    <citation type="journal article" date="2019" name="Int. J. Syst. Evol. Microbiol.">
        <title>The Global Catalogue of Microorganisms (GCM) 10K type strain sequencing project: providing services to taxonomists for standard genome sequencing and annotation.</title>
        <authorList>
            <consortium name="The Broad Institute Genomics Platform"/>
            <consortium name="The Broad Institute Genome Sequencing Center for Infectious Disease"/>
            <person name="Wu L."/>
            <person name="Ma J."/>
        </authorList>
    </citation>
    <scope>NUCLEOTIDE SEQUENCE [LARGE SCALE GENOMIC DNA]</scope>
    <source>
        <strain evidence="3">CGMCC 4.1434</strain>
    </source>
</reference>
<evidence type="ECO:0000313" key="3">
    <source>
        <dbReference type="Proteomes" id="UP001596109"/>
    </source>
</evidence>
<dbReference type="Proteomes" id="UP001596109">
    <property type="component" value="Unassembled WGS sequence"/>
</dbReference>
<proteinExistence type="predicted"/>
<feature type="domain" description="Schlafen AlbA-2" evidence="1">
    <location>
        <begin position="23"/>
        <end position="144"/>
    </location>
</feature>
<protein>
    <submittedName>
        <fullName evidence="2">RNA-binding domain-containing protein</fullName>
    </submittedName>
</protein>
<dbReference type="Gene3D" id="3.30.950.30">
    <property type="entry name" value="Schlafen, AAA domain"/>
    <property type="match status" value="1"/>
</dbReference>
<name>A0ABW0TST5_9BACL</name>